<evidence type="ECO:0000256" key="1">
    <source>
        <dbReference type="SAM" id="Phobius"/>
    </source>
</evidence>
<proteinExistence type="predicted"/>
<keyword evidence="1" id="KW-0812">Transmembrane</keyword>
<keyword evidence="1" id="KW-0472">Membrane</keyword>
<protein>
    <submittedName>
        <fullName evidence="2">Uncharacterized protein</fullName>
    </submittedName>
</protein>
<name>A0A8J3E1D5_9PROT</name>
<feature type="transmembrane region" description="Helical" evidence="1">
    <location>
        <begin position="28"/>
        <end position="49"/>
    </location>
</feature>
<evidence type="ECO:0000313" key="2">
    <source>
        <dbReference type="EMBL" id="GGF00953.1"/>
    </source>
</evidence>
<dbReference type="Proteomes" id="UP000646365">
    <property type="component" value="Unassembled WGS sequence"/>
</dbReference>
<accession>A0A8J3E1D5</accession>
<reference evidence="2" key="2">
    <citation type="submission" date="2020-09" db="EMBL/GenBank/DDBJ databases">
        <authorList>
            <person name="Sun Q."/>
            <person name="Zhou Y."/>
        </authorList>
    </citation>
    <scope>NUCLEOTIDE SEQUENCE</scope>
    <source>
        <strain evidence="2">CGMCC 1.15725</strain>
    </source>
</reference>
<dbReference type="EMBL" id="BMJQ01000001">
    <property type="protein sequence ID" value="GGF00953.1"/>
    <property type="molecule type" value="Genomic_DNA"/>
</dbReference>
<keyword evidence="1" id="KW-1133">Transmembrane helix</keyword>
<comment type="caution">
    <text evidence="2">The sequence shown here is derived from an EMBL/GenBank/DDBJ whole genome shotgun (WGS) entry which is preliminary data.</text>
</comment>
<keyword evidence="3" id="KW-1185">Reference proteome</keyword>
<dbReference type="AlphaFoldDB" id="A0A8J3E1D5"/>
<evidence type="ECO:0000313" key="3">
    <source>
        <dbReference type="Proteomes" id="UP000646365"/>
    </source>
</evidence>
<gene>
    <name evidence="2" type="ORF">GCM10011611_03170</name>
</gene>
<reference evidence="2" key="1">
    <citation type="journal article" date="2014" name="Int. J. Syst. Evol. Microbiol.">
        <title>Complete genome sequence of Corynebacterium casei LMG S-19264T (=DSM 44701T), isolated from a smear-ripened cheese.</title>
        <authorList>
            <consortium name="US DOE Joint Genome Institute (JGI-PGF)"/>
            <person name="Walter F."/>
            <person name="Albersmeier A."/>
            <person name="Kalinowski J."/>
            <person name="Ruckert C."/>
        </authorList>
    </citation>
    <scope>NUCLEOTIDE SEQUENCE</scope>
    <source>
        <strain evidence="2">CGMCC 1.15725</strain>
    </source>
</reference>
<sequence>MLVKLIILPWLLFGPVMTIVGLSATGYATLFLGIAISIFGGAFIVFALSQSKQEAVWYRKQP</sequence>
<organism evidence="2 3">
    <name type="scientific">Aliidongia dinghuensis</name>
    <dbReference type="NCBI Taxonomy" id="1867774"/>
    <lineage>
        <taxon>Bacteria</taxon>
        <taxon>Pseudomonadati</taxon>
        <taxon>Pseudomonadota</taxon>
        <taxon>Alphaproteobacteria</taxon>
        <taxon>Rhodospirillales</taxon>
        <taxon>Dongiaceae</taxon>
        <taxon>Aliidongia</taxon>
    </lineage>
</organism>